<sequence>MMVIFWTACSSYADTVRAIRHNSEINLAELGAQVTGMRKTRDGHLLVELDKGAGSAVAAQKLSSAIATRLGDAFGGVSQVSQYAVVEIVDLDAVATKDEVLSALWVAIPGSDDDQTAICERQAMQITGLWSTRSG</sequence>
<reference evidence="1 2" key="1">
    <citation type="submission" date="2019-08" db="EMBL/GenBank/DDBJ databases">
        <title>Whole genome of Aphis craccivora.</title>
        <authorList>
            <person name="Voronova N.V."/>
            <person name="Shulinski R.S."/>
            <person name="Bandarenka Y.V."/>
            <person name="Zhorov D.G."/>
            <person name="Warner D."/>
        </authorList>
    </citation>
    <scope>NUCLEOTIDE SEQUENCE [LARGE SCALE GENOMIC DNA]</scope>
    <source>
        <strain evidence="1">180601</strain>
        <tissue evidence="1">Whole Body</tissue>
    </source>
</reference>
<gene>
    <name evidence="1" type="ORF">FWK35_00029859</name>
</gene>
<name>A0A6G0W321_APHCR</name>
<accession>A0A6G0W321</accession>
<proteinExistence type="predicted"/>
<dbReference type="Proteomes" id="UP000478052">
    <property type="component" value="Unassembled WGS sequence"/>
</dbReference>
<comment type="caution">
    <text evidence="1">The sequence shown here is derived from an EMBL/GenBank/DDBJ whole genome shotgun (WGS) entry which is preliminary data.</text>
</comment>
<keyword evidence="2" id="KW-1185">Reference proteome</keyword>
<evidence type="ECO:0000313" key="2">
    <source>
        <dbReference type="Proteomes" id="UP000478052"/>
    </source>
</evidence>
<dbReference type="AlphaFoldDB" id="A0A6G0W321"/>
<organism evidence="1 2">
    <name type="scientific">Aphis craccivora</name>
    <name type="common">Cowpea aphid</name>
    <dbReference type="NCBI Taxonomy" id="307492"/>
    <lineage>
        <taxon>Eukaryota</taxon>
        <taxon>Metazoa</taxon>
        <taxon>Ecdysozoa</taxon>
        <taxon>Arthropoda</taxon>
        <taxon>Hexapoda</taxon>
        <taxon>Insecta</taxon>
        <taxon>Pterygota</taxon>
        <taxon>Neoptera</taxon>
        <taxon>Paraneoptera</taxon>
        <taxon>Hemiptera</taxon>
        <taxon>Sternorrhyncha</taxon>
        <taxon>Aphidomorpha</taxon>
        <taxon>Aphidoidea</taxon>
        <taxon>Aphididae</taxon>
        <taxon>Aphidini</taxon>
        <taxon>Aphis</taxon>
        <taxon>Aphis</taxon>
    </lineage>
</organism>
<evidence type="ECO:0000313" key="1">
    <source>
        <dbReference type="EMBL" id="KAF0717136.1"/>
    </source>
</evidence>
<dbReference type="OrthoDB" id="6609333at2759"/>
<dbReference type="EMBL" id="VUJU01009873">
    <property type="protein sequence ID" value="KAF0717136.1"/>
    <property type="molecule type" value="Genomic_DNA"/>
</dbReference>
<protein>
    <submittedName>
        <fullName evidence="1">Uncharacterized protein</fullName>
    </submittedName>
</protein>